<keyword evidence="3" id="KW-1185">Reference proteome</keyword>
<sequence length="600" mass="67130">MSPRNLTSAASESSEKRGSHDHFCATICNNSPQPNAQFIVQCAERVSYAALSYCWPSTAAAAKSYLQLQLHNADQLSQTDGLDVGRLAPVIADAIRLCKDLGERYLWVDQLCIVQDDPVSKFSQIQAMDSIYNMADFTVVALSSVPGLPGISSRPRDSSFDAIYGLWDGGFQLPRGEATAPFADWAIERSRWDTRGWTFQERKLSRRLVFIDGLRAYFSCFQGSFWEHDQRARSTVYQPIPSHNTIETGLHGSRSFSEYAHLAVPYSKRQLSFRSDKLNAFTGVGTILAFRFETSLLFGLPEKYLLQSLLWHSDDCSQGRDPSLGFPSWSWAAWDGSVDYGFSKDIEFLERGVILDGYAMGAFKPWHTHEMGSLVTFYNSDYSPIVRQVDDTLLWSTEGEMNIAEYAEWQDFLHGDPGNQISSYIRVTKVADTWDRCCHNLSEALRRVDLTHEAREKAAANPGCLAFTTTCALLTLRQAMRVKASTSPAVYFDMYTTTNNDNPARFVGQTMLMERKWAERTLHVSRSYSVIVLGGGEASGADENGRLVWTRLTSGASMTAGLYVMIAEEKDGVLYRLAIGVVEPLAWNEANPTWKSVVLA</sequence>
<dbReference type="PANTHER" id="PTHR33112:SF12">
    <property type="entry name" value="HETEROKARYON INCOMPATIBILITY DOMAIN-CONTAINING PROTEIN"/>
    <property type="match status" value="1"/>
</dbReference>
<evidence type="ECO:0000313" key="2">
    <source>
        <dbReference type="EMBL" id="KAK4249534.1"/>
    </source>
</evidence>
<dbReference type="Pfam" id="PF06985">
    <property type="entry name" value="HET"/>
    <property type="match status" value="1"/>
</dbReference>
<dbReference type="EMBL" id="MU857622">
    <property type="protein sequence ID" value="KAK4249534.1"/>
    <property type="molecule type" value="Genomic_DNA"/>
</dbReference>
<gene>
    <name evidence="2" type="ORF">C7999DRAFT_29959</name>
</gene>
<protein>
    <submittedName>
        <fullName evidence="2">Heterokaryon incompatibility protein-domain-containing protein</fullName>
    </submittedName>
</protein>
<reference evidence="2" key="1">
    <citation type="journal article" date="2023" name="Mol. Phylogenet. Evol.">
        <title>Genome-scale phylogeny and comparative genomics of the fungal order Sordariales.</title>
        <authorList>
            <person name="Hensen N."/>
            <person name="Bonometti L."/>
            <person name="Westerberg I."/>
            <person name="Brannstrom I.O."/>
            <person name="Guillou S."/>
            <person name="Cros-Aarteil S."/>
            <person name="Calhoun S."/>
            <person name="Haridas S."/>
            <person name="Kuo A."/>
            <person name="Mondo S."/>
            <person name="Pangilinan J."/>
            <person name="Riley R."/>
            <person name="LaButti K."/>
            <person name="Andreopoulos B."/>
            <person name="Lipzen A."/>
            <person name="Chen C."/>
            <person name="Yan M."/>
            <person name="Daum C."/>
            <person name="Ng V."/>
            <person name="Clum A."/>
            <person name="Steindorff A."/>
            <person name="Ohm R.A."/>
            <person name="Martin F."/>
            <person name="Silar P."/>
            <person name="Natvig D.O."/>
            <person name="Lalanne C."/>
            <person name="Gautier V."/>
            <person name="Ament-Velasquez S.L."/>
            <person name="Kruys A."/>
            <person name="Hutchinson M.I."/>
            <person name="Powell A.J."/>
            <person name="Barry K."/>
            <person name="Miller A.N."/>
            <person name="Grigoriev I.V."/>
            <person name="Debuchy R."/>
            <person name="Gladieux P."/>
            <person name="Hiltunen Thoren M."/>
            <person name="Johannesson H."/>
        </authorList>
    </citation>
    <scope>NUCLEOTIDE SEQUENCE</scope>
    <source>
        <strain evidence="2">CBS 359.72</strain>
    </source>
</reference>
<proteinExistence type="predicted"/>
<name>A0AAN7CWD9_9PEZI</name>
<comment type="caution">
    <text evidence="2">The sequence shown here is derived from an EMBL/GenBank/DDBJ whole genome shotgun (WGS) entry which is preliminary data.</text>
</comment>
<evidence type="ECO:0000313" key="3">
    <source>
        <dbReference type="Proteomes" id="UP001303647"/>
    </source>
</evidence>
<organism evidence="2 3">
    <name type="scientific">Corynascus novoguineensis</name>
    <dbReference type="NCBI Taxonomy" id="1126955"/>
    <lineage>
        <taxon>Eukaryota</taxon>
        <taxon>Fungi</taxon>
        <taxon>Dikarya</taxon>
        <taxon>Ascomycota</taxon>
        <taxon>Pezizomycotina</taxon>
        <taxon>Sordariomycetes</taxon>
        <taxon>Sordariomycetidae</taxon>
        <taxon>Sordariales</taxon>
        <taxon>Chaetomiaceae</taxon>
        <taxon>Corynascus</taxon>
    </lineage>
</organism>
<accession>A0AAN7CWD9</accession>
<dbReference type="InterPro" id="IPR010730">
    <property type="entry name" value="HET"/>
</dbReference>
<dbReference type="AlphaFoldDB" id="A0AAN7CWD9"/>
<feature type="domain" description="Heterokaryon incompatibility" evidence="1">
    <location>
        <begin position="48"/>
        <end position="201"/>
    </location>
</feature>
<dbReference type="Proteomes" id="UP001303647">
    <property type="component" value="Unassembled WGS sequence"/>
</dbReference>
<dbReference type="PANTHER" id="PTHR33112">
    <property type="entry name" value="DOMAIN PROTEIN, PUTATIVE-RELATED"/>
    <property type="match status" value="1"/>
</dbReference>
<reference evidence="2" key="2">
    <citation type="submission" date="2023-05" db="EMBL/GenBank/DDBJ databases">
        <authorList>
            <consortium name="Lawrence Berkeley National Laboratory"/>
            <person name="Steindorff A."/>
            <person name="Hensen N."/>
            <person name="Bonometti L."/>
            <person name="Westerberg I."/>
            <person name="Brannstrom I.O."/>
            <person name="Guillou S."/>
            <person name="Cros-Aarteil S."/>
            <person name="Calhoun S."/>
            <person name="Haridas S."/>
            <person name="Kuo A."/>
            <person name="Mondo S."/>
            <person name="Pangilinan J."/>
            <person name="Riley R."/>
            <person name="Labutti K."/>
            <person name="Andreopoulos B."/>
            <person name="Lipzen A."/>
            <person name="Chen C."/>
            <person name="Yanf M."/>
            <person name="Daum C."/>
            <person name="Ng V."/>
            <person name="Clum A."/>
            <person name="Ohm R."/>
            <person name="Martin F."/>
            <person name="Silar P."/>
            <person name="Natvig D."/>
            <person name="Lalanne C."/>
            <person name="Gautier V."/>
            <person name="Ament-Velasquez S.L."/>
            <person name="Kruys A."/>
            <person name="Hutchinson M.I."/>
            <person name="Powell A.J."/>
            <person name="Barry K."/>
            <person name="Miller A.N."/>
            <person name="Grigoriev I.V."/>
            <person name="Debuchy R."/>
            <person name="Gladieux P."/>
            <person name="Thoren M.H."/>
            <person name="Johannesson H."/>
        </authorList>
    </citation>
    <scope>NUCLEOTIDE SEQUENCE</scope>
    <source>
        <strain evidence="2">CBS 359.72</strain>
    </source>
</reference>
<evidence type="ECO:0000259" key="1">
    <source>
        <dbReference type="Pfam" id="PF06985"/>
    </source>
</evidence>